<name>A0A2R5G2L1_9STRA</name>
<organism evidence="4 5">
    <name type="scientific">Hondaea fermentalgiana</name>
    <dbReference type="NCBI Taxonomy" id="2315210"/>
    <lineage>
        <taxon>Eukaryota</taxon>
        <taxon>Sar</taxon>
        <taxon>Stramenopiles</taxon>
        <taxon>Bigyra</taxon>
        <taxon>Labyrinthulomycetes</taxon>
        <taxon>Thraustochytrida</taxon>
        <taxon>Thraustochytriidae</taxon>
        <taxon>Hondaea</taxon>
    </lineage>
</organism>
<dbReference type="PANTHER" id="PTHR21500:SF0">
    <property type="entry name" value="TUBULIN-SPECIFIC CHAPERONE A"/>
    <property type="match status" value="1"/>
</dbReference>
<evidence type="ECO:0000256" key="2">
    <source>
        <dbReference type="ARBA" id="ARBA00023186"/>
    </source>
</evidence>
<dbReference type="Pfam" id="PF02970">
    <property type="entry name" value="TBCA"/>
    <property type="match status" value="1"/>
</dbReference>
<comment type="subcellular location">
    <subcellularLocation>
        <location evidence="3">Cytoplasm</location>
        <location evidence="3">Cytoskeleton</location>
    </subcellularLocation>
</comment>
<evidence type="ECO:0000256" key="3">
    <source>
        <dbReference type="RuleBase" id="RU364030"/>
    </source>
</evidence>
<protein>
    <recommendedName>
        <fullName evidence="3">Tubulin-specific chaperone A</fullName>
    </recommendedName>
</protein>
<evidence type="ECO:0000313" key="5">
    <source>
        <dbReference type="Proteomes" id="UP000241890"/>
    </source>
</evidence>
<keyword evidence="3" id="KW-0206">Cytoskeleton</keyword>
<dbReference type="Gene3D" id="1.20.58.90">
    <property type="match status" value="1"/>
</dbReference>
<dbReference type="GO" id="GO:0007021">
    <property type="term" value="P:tubulin complex assembly"/>
    <property type="evidence" value="ECO:0007669"/>
    <property type="project" value="UniProtKB-UniRule"/>
</dbReference>
<dbReference type="SUPFAM" id="SSF46988">
    <property type="entry name" value="Tubulin chaperone cofactor A"/>
    <property type="match status" value="1"/>
</dbReference>
<comment type="similarity">
    <text evidence="1 3">Belongs to the TBCA family.</text>
</comment>
<dbReference type="InParanoid" id="A0A2R5G2L1"/>
<dbReference type="GO" id="GO:0007023">
    <property type="term" value="P:post-chaperonin tubulin folding pathway"/>
    <property type="evidence" value="ECO:0007669"/>
    <property type="project" value="UniProtKB-UniRule"/>
</dbReference>
<dbReference type="PANTHER" id="PTHR21500">
    <property type="entry name" value="TUBULIN-SPECIFIC CHAPERONE A"/>
    <property type="match status" value="1"/>
</dbReference>
<dbReference type="InterPro" id="IPR004226">
    <property type="entry name" value="TBCA"/>
</dbReference>
<comment type="caution">
    <text evidence="4">The sequence shown here is derived from an EMBL/GenBank/DDBJ whole genome shotgun (WGS) entry which is preliminary data.</text>
</comment>
<dbReference type="OrthoDB" id="296187at2759"/>
<dbReference type="GO" id="GO:0048487">
    <property type="term" value="F:beta-tubulin binding"/>
    <property type="evidence" value="ECO:0007669"/>
    <property type="project" value="InterPro"/>
</dbReference>
<dbReference type="InterPro" id="IPR036126">
    <property type="entry name" value="TBCA_sf"/>
</dbReference>
<sequence length="105" mass="11859">MDKALEQQLRVKVGVLKRAIKEHNMYAEEVQKTEAQLESMGTEHDRYRQISDALDESKAMLADAKSRVADACSTVQSFLEDNTVPEDAELCVQAKDFVQQATEVR</sequence>
<keyword evidence="3" id="KW-0963">Cytoplasm</keyword>
<dbReference type="EMBL" id="BEYU01000006">
    <property type="protein sequence ID" value="GBG24559.1"/>
    <property type="molecule type" value="Genomic_DNA"/>
</dbReference>
<dbReference type="AlphaFoldDB" id="A0A2R5G2L1"/>
<keyword evidence="5" id="KW-1185">Reference proteome</keyword>
<dbReference type="Proteomes" id="UP000241890">
    <property type="component" value="Unassembled WGS sequence"/>
</dbReference>
<accession>A0A2R5G2L1</accession>
<gene>
    <name evidence="4" type="ORF">FCC1311_007782</name>
</gene>
<keyword evidence="2 3" id="KW-0143">Chaperone</keyword>
<dbReference type="GO" id="GO:0005874">
    <property type="term" value="C:microtubule"/>
    <property type="evidence" value="ECO:0007669"/>
    <property type="project" value="UniProtKB-KW"/>
</dbReference>
<comment type="subunit">
    <text evidence="3">Supercomplex made of cofactors A to E. Cofactors A and D function by capturing and stabilizing tubulin in a quasi-native conformation. Cofactor E binds to the cofactor D-tubulin complex; interaction with cofactor C then causes the release of tubulin polypeptides that are committed to the native state.</text>
</comment>
<evidence type="ECO:0000313" key="4">
    <source>
        <dbReference type="EMBL" id="GBG24559.1"/>
    </source>
</evidence>
<dbReference type="GO" id="GO:0005829">
    <property type="term" value="C:cytosol"/>
    <property type="evidence" value="ECO:0007669"/>
    <property type="project" value="TreeGrafter"/>
</dbReference>
<evidence type="ECO:0000256" key="1">
    <source>
        <dbReference type="ARBA" id="ARBA00006806"/>
    </source>
</evidence>
<keyword evidence="3" id="KW-0493">Microtubule</keyword>
<reference evidence="4 5" key="1">
    <citation type="submission" date="2017-12" db="EMBL/GenBank/DDBJ databases">
        <title>Sequencing, de novo assembly and annotation of complete genome of a new Thraustochytrid species, strain FCC1311.</title>
        <authorList>
            <person name="Sedici K."/>
            <person name="Godart F."/>
            <person name="Aiese Cigliano R."/>
            <person name="Sanseverino W."/>
            <person name="Barakat M."/>
            <person name="Ortet P."/>
            <person name="Marechal E."/>
            <person name="Cagnac O."/>
            <person name="Amato A."/>
        </authorList>
    </citation>
    <scope>NUCLEOTIDE SEQUENCE [LARGE SCALE GENOMIC DNA]</scope>
</reference>
<proteinExistence type="inferred from homology"/>